<dbReference type="PANTHER" id="PTHR47718">
    <property type="entry name" value="OS01G0519700 PROTEIN"/>
    <property type="match status" value="1"/>
</dbReference>
<feature type="region of interest" description="Disordered" evidence="5">
    <location>
        <begin position="547"/>
        <end position="569"/>
    </location>
</feature>
<dbReference type="InterPro" id="IPR006564">
    <property type="entry name" value="Znf_PMZ"/>
</dbReference>
<dbReference type="InterPro" id="IPR018289">
    <property type="entry name" value="MULE_transposase_dom"/>
</dbReference>
<keyword evidence="3" id="KW-0862">Zinc</keyword>
<feature type="domain" description="SWIM-type" evidence="6">
    <location>
        <begin position="407"/>
        <end position="445"/>
    </location>
</feature>
<gene>
    <name evidence="7" type="ORF">Ahy_B04g070268</name>
</gene>
<evidence type="ECO:0000256" key="2">
    <source>
        <dbReference type="ARBA" id="ARBA00022771"/>
    </source>
</evidence>
<dbReference type="Pfam" id="PF04434">
    <property type="entry name" value="SWIM"/>
    <property type="match status" value="1"/>
</dbReference>
<dbReference type="SMART" id="SM00575">
    <property type="entry name" value="ZnF_PMZ"/>
    <property type="match status" value="1"/>
</dbReference>
<keyword evidence="8" id="KW-1185">Reference proteome</keyword>
<comment type="caution">
    <text evidence="7">The sequence shown here is derived from an EMBL/GenBank/DDBJ whole genome shotgun (WGS) entry which is preliminary data.</text>
</comment>
<reference evidence="7 8" key="1">
    <citation type="submission" date="2019-01" db="EMBL/GenBank/DDBJ databases">
        <title>Sequencing of cultivated peanut Arachis hypogaea provides insights into genome evolution and oil improvement.</title>
        <authorList>
            <person name="Chen X."/>
        </authorList>
    </citation>
    <scope>NUCLEOTIDE SEQUENCE [LARGE SCALE GENOMIC DNA]</scope>
    <source>
        <strain evidence="8">cv. Fuhuasheng</strain>
        <tissue evidence="7">Leaves</tissue>
    </source>
</reference>
<dbReference type="Pfam" id="PF10551">
    <property type="entry name" value="MULE"/>
    <property type="match status" value="1"/>
</dbReference>
<protein>
    <recommendedName>
        <fullName evidence="6">SWIM-type domain-containing protein</fullName>
    </recommendedName>
</protein>
<name>A0A444ZFX6_ARAHY</name>
<dbReference type="InterPro" id="IPR004330">
    <property type="entry name" value="FAR1_DNA_bnd_dom"/>
</dbReference>
<accession>A0A444ZFX6</accession>
<keyword evidence="2 4" id="KW-0863">Zinc-finger</keyword>
<keyword evidence="1" id="KW-0479">Metal-binding</keyword>
<evidence type="ECO:0000256" key="4">
    <source>
        <dbReference type="PROSITE-ProRule" id="PRU00325"/>
    </source>
</evidence>
<evidence type="ECO:0000256" key="5">
    <source>
        <dbReference type="SAM" id="MobiDB-lite"/>
    </source>
</evidence>
<evidence type="ECO:0000313" key="8">
    <source>
        <dbReference type="Proteomes" id="UP000289738"/>
    </source>
</evidence>
<dbReference type="Proteomes" id="UP000289738">
    <property type="component" value="Chromosome B04"/>
</dbReference>
<dbReference type="PROSITE" id="PS50966">
    <property type="entry name" value="ZF_SWIM"/>
    <property type="match status" value="1"/>
</dbReference>
<dbReference type="Pfam" id="PF03101">
    <property type="entry name" value="FAR1"/>
    <property type="match status" value="1"/>
</dbReference>
<evidence type="ECO:0000259" key="6">
    <source>
        <dbReference type="PROSITE" id="PS50966"/>
    </source>
</evidence>
<sequence>MMSWELRHELSDHSGLREEEIPVIGMSFDSLPLAQEFYTNYAKKLGFVTKVRNTNFDKTRKDAKIPINQSLHCTREGYRESRVKAATRSNRITATRCKARMYVMLDREKECWVVSIVELKHSHPCSAEKVIHYHEYRELTMHAKCVITDNDEAGIRPNKTYLALANEVGGSSNLSFSEKDVRNYIASNLRCSDDNADFNGMMNYFVRMKEINPNFFYAIDVDDANKHGLPFASFVSVNHHGKSTLLGYALLVSEEILSFELVFTQWVRCVGIVPKGIIIDQCKAMTGAIRKIFMRIDVSGCQYSSRVNFGPSGLVQFVHEYDNVLGNKEQKELEDDVVDSKGVIPCIGSTCIERQFQQEYTSNMFRTLQLEVRKKTDCVVRSTEQKGDTISIKVDEQKVFWGKPVYHTFIVEFDPLSRKSRCECNKFESVGILCCHILAVCSYYRVDTVPSCYVLPRWSKNVIRKHTYIKSSHDVARSNETHNLFKHLCSEFYNVAQDFVACDEEAAILRAALSDAKSRLTDYRASMRSTTLDGTQNTMPTQSTGGVILHDIQGPSRVKTKGQPKGKRLGAELDKLIK</sequence>
<dbReference type="AlphaFoldDB" id="A0A444ZFX6"/>
<feature type="compositionally biased region" description="Basic residues" evidence="5">
    <location>
        <begin position="558"/>
        <end position="568"/>
    </location>
</feature>
<dbReference type="GO" id="GO:0008270">
    <property type="term" value="F:zinc ion binding"/>
    <property type="evidence" value="ECO:0007669"/>
    <property type="project" value="UniProtKB-KW"/>
</dbReference>
<dbReference type="EMBL" id="SDMP01000014">
    <property type="protein sequence ID" value="RYR13099.1"/>
    <property type="molecule type" value="Genomic_DNA"/>
</dbReference>
<organism evidence="7 8">
    <name type="scientific">Arachis hypogaea</name>
    <name type="common">Peanut</name>
    <dbReference type="NCBI Taxonomy" id="3818"/>
    <lineage>
        <taxon>Eukaryota</taxon>
        <taxon>Viridiplantae</taxon>
        <taxon>Streptophyta</taxon>
        <taxon>Embryophyta</taxon>
        <taxon>Tracheophyta</taxon>
        <taxon>Spermatophyta</taxon>
        <taxon>Magnoliopsida</taxon>
        <taxon>eudicotyledons</taxon>
        <taxon>Gunneridae</taxon>
        <taxon>Pentapetalae</taxon>
        <taxon>rosids</taxon>
        <taxon>fabids</taxon>
        <taxon>Fabales</taxon>
        <taxon>Fabaceae</taxon>
        <taxon>Papilionoideae</taxon>
        <taxon>50 kb inversion clade</taxon>
        <taxon>dalbergioids sensu lato</taxon>
        <taxon>Dalbergieae</taxon>
        <taxon>Pterocarpus clade</taxon>
        <taxon>Arachis</taxon>
    </lineage>
</organism>
<evidence type="ECO:0000313" key="7">
    <source>
        <dbReference type="EMBL" id="RYR13099.1"/>
    </source>
</evidence>
<proteinExistence type="predicted"/>
<evidence type="ECO:0000256" key="1">
    <source>
        <dbReference type="ARBA" id="ARBA00022723"/>
    </source>
</evidence>
<evidence type="ECO:0000256" key="3">
    <source>
        <dbReference type="ARBA" id="ARBA00022833"/>
    </source>
</evidence>
<dbReference type="InterPro" id="IPR007527">
    <property type="entry name" value="Znf_SWIM"/>
</dbReference>